<evidence type="ECO:0000256" key="1">
    <source>
        <dbReference type="SAM" id="MobiDB-lite"/>
    </source>
</evidence>
<dbReference type="PANTHER" id="PTHR40635">
    <property type="match status" value="1"/>
</dbReference>
<dbReference type="Proteomes" id="UP001175226">
    <property type="component" value="Unassembled WGS sequence"/>
</dbReference>
<dbReference type="EMBL" id="JAUEPT010000003">
    <property type="protein sequence ID" value="KAK0453481.1"/>
    <property type="molecule type" value="Genomic_DNA"/>
</dbReference>
<comment type="caution">
    <text evidence="2">The sequence shown here is derived from an EMBL/GenBank/DDBJ whole genome shotgun (WGS) entry which is preliminary data.</text>
</comment>
<feature type="compositionally biased region" description="Acidic residues" evidence="1">
    <location>
        <begin position="162"/>
        <end position="172"/>
    </location>
</feature>
<reference evidence="2" key="1">
    <citation type="submission" date="2023-06" db="EMBL/GenBank/DDBJ databases">
        <authorList>
            <consortium name="Lawrence Berkeley National Laboratory"/>
            <person name="Ahrendt S."/>
            <person name="Sahu N."/>
            <person name="Indic B."/>
            <person name="Wong-Bajracharya J."/>
            <person name="Merenyi Z."/>
            <person name="Ke H.-M."/>
            <person name="Monk M."/>
            <person name="Kocsube S."/>
            <person name="Drula E."/>
            <person name="Lipzen A."/>
            <person name="Balint B."/>
            <person name="Henrissat B."/>
            <person name="Andreopoulos B."/>
            <person name="Martin F.M."/>
            <person name="Harder C.B."/>
            <person name="Rigling D."/>
            <person name="Ford K.L."/>
            <person name="Foster G.D."/>
            <person name="Pangilinan J."/>
            <person name="Papanicolaou A."/>
            <person name="Barry K."/>
            <person name="LaButti K."/>
            <person name="Viragh M."/>
            <person name="Koriabine M."/>
            <person name="Yan M."/>
            <person name="Riley R."/>
            <person name="Champramary S."/>
            <person name="Plett K.L."/>
            <person name="Tsai I.J."/>
            <person name="Slot J."/>
            <person name="Sipos G."/>
            <person name="Plett J."/>
            <person name="Nagy L.G."/>
            <person name="Grigoriev I.V."/>
        </authorList>
    </citation>
    <scope>NUCLEOTIDE SEQUENCE</scope>
    <source>
        <strain evidence="2">FPL87.14</strain>
    </source>
</reference>
<evidence type="ECO:0000313" key="3">
    <source>
        <dbReference type="Proteomes" id="UP001175226"/>
    </source>
</evidence>
<feature type="region of interest" description="Disordered" evidence="1">
    <location>
        <begin position="122"/>
        <end position="227"/>
    </location>
</feature>
<proteinExistence type="predicted"/>
<organism evidence="2 3">
    <name type="scientific">Armillaria borealis</name>
    <dbReference type="NCBI Taxonomy" id="47425"/>
    <lineage>
        <taxon>Eukaryota</taxon>
        <taxon>Fungi</taxon>
        <taxon>Dikarya</taxon>
        <taxon>Basidiomycota</taxon>
        <taxon>Agaricomycotina</taxon>
        <taxon>Agaricomycetes</taxon>
        <taxon>Agaricomycetidae</taxon>
        <taxon>Agaricales</taxon>
        <taxon>Marasmiineae</taxon>
        <taxon>Physalacriaceae</taxon>
        <taxon>Armillaria</taxon>
    </lineage>
</organism>
<dbReference type="PANTHER" id="PTHR40635:SF1">
    <property type="match status" value="1"/>
</dbReference>
<protein>
    <submittedName>
        <fullName evidence="2">Uncharacterized protein</fullName>
    </submittedName>
</protein>
<accession>A0AA39N0B3</accession>
<feature type="compositionally biased region" description="Basic residues" evidence="1">
    <location>
        <begin position="147"/>
        <end position="157"/>
    </location>
</feature>
<feature type="compositionally biased region" description="Low complexity" evidence="1">
    <location>
        <begin position="122"/>
        <end position="134"/>
    </location>
</feature>
<keyword evidence="3" id="KW-1185">Reference proteome</keyword>
<sequence>MAFRPRNPYYLRISEKNVLPLYLYLDDRHLEWMSDRILQHVLEDLRPKFFPLCCHVDCVVELRYSIVAKLRAESESQKGSDKKGTVETHRGETYQFCYFLRKTQPHSVLLKSRNFIIAPKQTTTSLPAAAPASKSQKRKPNSDTRNSRKKPKTKGKGRAQEDSNDSYDEDVLDGATERPTRRSRRSRQVDEDVDMDEDNSHSPPDWDPETDSQARNPPLEVEIGEDEKPKPILRVKYQGFDISDLCLCIVVEPWPPIRMTSIAPPFLRARSQTPALNRNSMPPPPVPEVSTLRREKTPLFLPDEYERERSETPAPFPGRYTSMAPPIHGDDDDDGWGMMEFSQVLNAVGDSRAGAIDEDEDMDGAVFFGDADEVKEL</sequence>
<gene>
    <name evidence="2" type="ORF">EV421DRAFT_683774</name>
</gene>
<name>A0AA39N0B3_9AGAR</name>
<dbReference type="AlphaFoldDB" id="A0AA39N0B3"/>
<evidence type="ECO:0000313" key="2">
    <source>
        <dbReference type="EMBL" id="KAK0453481.1"/>
    </source>
</evidence>
<feature type="region of interest" description="Disordered" evidence="1">
    <location>
        <begin position="305"/>
        <end position="336"/>
    </location>
</feature>